<accession>A0A1S4A832</accession>
<keyword evidence="2" id="KW-0472">Membrane</keyword>
<proteinExistence type="predicted"/>
<reference evidence="4" key="2">
    <citation type="submission" date="2025-08" db="UniProtKB">
        <authorList>
            <consortium name="RefSeq"/>
        </authorList>
    </citation>
    <scope>IDENTIFICATION</scope>
    <source>
        <tissue evidence="4">Leaf</tissue>
    </source>
</reference>
<dbReference type="KEGG" id="nta:107794728"/>
<feature type="transmembrane region" description="Helical" evidence="2">
    <location>
        <begin position="222"/>
        <end position="253"/>
    </location>
</feature>
<dbReference type="Proteomes" id="UP000790787">
    <property type="component" value="Chromosome 23"/>
</dbReference>
<gene>
    <name evidence="4" type="primary">LOC107794728</name>
</gene>
<dbReference type="RefSeq" id="XP_016472741.1">
    <property type="nucleotide sequence ID" value="XM_016617255.1"/>
</dbReference>
<feature type="region of interest" description="Disordered" evidence="1">
    <location>
        <begin position="84"/>
        <end position="111"/>
    </location>
</feature>
<dbReference type="PANTHER" id="PTHR34379">
    <property type="entry name" value="OS07G0553800 PROTEIN"/>
    <property type="match status" value="1"/>
</dbReference>
<evidence type="ECO:0000313" key="4">
    <source>
        <dbReference type="RefSeq" id="XP_016472741.1"/>
    </source>
</evidence>
<reference evidence="3" key="1">
    <citation type="journal article" date="2014" name="Nat. Commun.">
        <title>The tobacco genome sequence and its comparison with those of tomato and potato.</title>
        <authorList>
            <person name="Sierro N."/>
            <person name="Battey J.N."/>
            <person name="Ouadi S."/>
            <person name="Bakaher N."/>
            <person name="Bovet L."/>
            <person name="Willig A."/>
            <person name="Goepfert S."/>
            <person name="Peitsch M.C."/>
            <person name="Ivanov N.V."/>
        </authorList>
    </citation>
    <scope>NUCLEOTIDE SEQUENCE [LARGE SCALE GENOMIC DNA]</scope>
</reference>
<protein>
    <submittedName>
        <fullName evidence="4">Uncharacterized protein LOC107794728</fullName>
    </submittedName>
</protein>
<dbReference type="InterPro" id="IPR040411">
    <property type="entry name" value="At5g23160-like"/>
</dbReference>
<dbReference type="RefSeq" id="XP_016472741.1">
    <property type="nucleotide sequence ID" value="XM_016617255.2"/>
</dbReference>
<dbReference type="OMA" id="KETWAGQ"/>
<keyword evidence="2" id="KW-1133">Transmembrane helix</keyword>
<dbReference type="STRING" id="4097.A0A1S4A832"/>
<dbReference type="AlphaFoldDB" id="A0A1S4A832"/>
<evidence type="ECO:0000256" key="2">
    <source>
        <dbReference type="SAM" id="Phobius"/>
    </source>
</evidence>
<dbReference type="OrthoDB" id="1886721at2759"/>
<dbReference type="GeneID" id="107794728"/>
<evidence type="ECO:0000313" key="3">
    <source>
        <dbReference type="Proteomes" id="UP000790787"/>
    </source>
</evidence>
<keyword evidence="2" id="KW-0812">Transmembrane</keyword>
<sequence length="304" mass="34184">MAPMEVSSKERKLRKACFLGCFGFSINKKKLSSDYVKSAGGKKKRKSLLFIFKFVGKHSTAVKSIPVDISEKFSRSREIHVVKSEKKDSAKTPATTADMTQVPPVKGQTNVPEKVNYKTKDDNKIQDIIHRKNKSLDHLFDNAQEHSTCPNEFSRSVTISSTHNLSHFNSPKYKHDIKISHSVSLPPSKRKKSPAATTTGEVNDEKSNQRHDQEINNYFDSIIGMSILMVTLLIMLFWGKVCAIICTSAWFYFLPRFRPKNEAIVAGKNGGVAGDVDVNSDEYKKKVVLEGFLERNHRSGVGFL</sequence>
<keyword evidence="3" id="KW-1185">Reference proteome</keyword>
<name>A0A1S4A832_TOBAC</name>
<dbReference type="PaxDb" id="4097-A0A1S4A832"/>
<organism evidence="3 4">
    <name type="scientific">Nicotiana tabacum</name>
    <name type="common">Common tobacco</name>
    <dbReference type="NCBI Taxonomy" id="4097"/>
    <lineage>
        <taxon>Eukaryota</taxon>
        <taxon>Viridiplantae</taxon>
        <taxon>Streptophyta</taxon>
        <taxon>Embryophyta</taxon>
        <taxon>Tracheophyta</taxon>
        <taxon>Spermatophyta</taxon>
        <taxon>Magnoliopsida</taxon>
        <taxon>eudicotyledons</taxon>
        <taxon>Gunneridae</taxon>
        <taxon>Pentapetalae</taxon>
        <taxon>asterids</taxon>
        <taxon>lamiids</taxon>
        <taxon>Solanales</taxon>
        <taxon>Solanaceae</taxon>
        <taxon>Nicotianoideae</taxon>
        <taxon>Nicotianeae</taxon>
        <taxon>Nicotiana</taxon>
    </lineage>
</organism>
<dbReference type="PANTHER" id="PTHR34379:SF3">
    <property type="entry name" value="PROTEIN, PUTATIVE-RELATED"/>
    <property type="match status" value="1"/>
</dbReference>
<feature type="region of interest" description="Disordered" evidence="1">
    <location>
        <begin position="183"/>
        <end position="209"/>
    </location>
</feature>
<evidence type="ECO:0000256" key="1">
    <source>
        <dbReference type="SAM" id="MobiDB-lite"/>
    </source>
</evidence>